<organism evidence="11 12">
    <name type="scientific">Chelatococcus asaccharovorans</name>
    <dbReference type="NCBI Taxonomy" id="28210"/>
    <lineage>
        <taxon>Bacteria</taxon>
        <taxon>Pseudomonadati</taxon>
        <taxon>Pseudomonadota</taxon>
        <taxon>Alphaproteobacteria</taxon>
        <taxon>Hyphomicrobiales</taxon>
        <taxon>Chelatococcaceae</taxon>
        <taxon>Chelatococcus</taxon>
    </lineage>
</organism>
<dbReference type="Pfam" id="PF00155">
    <property type="entry name" value="Aminotran_1_2"/>
    <property type="match status" value="1"/>
</dbReference>
<evidence type="ECO:0000256" key="4">
    <source>
        <dbReference type="ARBA" id="ARBA00011738"/>
    </source>
</evidence>
<feature type="domain" description="Aminotransferase class I/classII large" evidence="10">
    <location>
        <begin position="32"/>
        <end position="361"/>
    </location>
</feature>
<keyword evidence="5 9" id="KW-0032">Aminotransferase</keyword>
<reference evidence="11 12" key="1">
    <citation type="submission" date="2018-05" db="EMBL/GenBank/DDBJ databases">
        <title>Genomic Encyclopedia of Type Strains, Phase IV (KMG-IV): sequencing the most valuable type-strain genomes for metagenomic binning, comparative biology and taxonomic classification.</title>
        <authorList>
            <person name="Goeker M."/>
        </authorList>
    </citation>
    <scope>NUCLEOTIDE SEQUENCE [LARGE SCALE GENOMIC DNA]</scope>
    <source>
        <strain evidence="11 12">DSM 6462</strain>
    </source>
</reference>
<dbReference type="NCBIfam" id="TIGR01141">
    <property type="entry name" value="hisC"/>
    <property type="match status" value="1"/>
</dbReference>
<sequence>MGLVADRPVPRAGILSIDAYVPGKSSVTGVDKVYKLSSNETPLGPSKAAIEAYKRGAETLEHYPDGAATRLREAIASRFGLDPARIVCGAGSDDILNLLTHAYIGPGDEGVYSEYGFLVYKIAITAAGGTPVVARETDLTASVDALLAAVTPRTKVVFLANPNNPTGTYLPFDEVKRLHAGLPPHVLLVLDAAYAEYVRRNDYASGLELVSTSENVVMVRTFSKIYGLAALRLGWVYGPAHVIDAINRIRGPFNVNAPAIEAGIAAIADEGHVAASIAHNETWLPWLTKEIEALGLKVTPSVGNFVLIHFPTEAGRDAKSADSFLSKRGLVLRAVGSYGLPNALRMTVGDEEANRRVVAALKDFLGGVDA</sequence>
<evidence type="ECO:0000313" key="12">
    <source>
        <dbReference type="Proteomes" id="UP000248021"/>
    </source>
</evidence>
<dbReference type="GO" id="GO:0004400">
    <property type="term" value="F:histidinol-phosphate transaminase activity"/>
    <property type="evidence" value="ECO:0007669"/>
    <property type="project" value="UniProtKB-UniRule"/>
</dbReference>
<evidence type="ECO:0000313" key="11">
    <source>
        <dbReference type="EMBL" id="PXW64581.1"/>
    </source>
</evidence>
<dbReference type="SUPFAM" id="SSF53383">
    <property type="entry name" value="PLP-dependent transferases"/>
    <property type="match status" value="1"/>
</dbReference>
<dbReference type="InterPro" id="IPR050106">
    <property type="entry name" value="HistidinolP_aminotransfase"/>
</dbReference>
<dbReference type="InterPro" id="IPR015424">
    <property type="entry name" value="PyrdxlP-dep_Trfase"/>
</dbReference>
<protein>
    <recommendedName>
        <fullName evidence="9">Histidinol-phosphate aminotransferase</fullName>
        <ecNumber evidence="9">2.6.1.9</ecNumber>
    </recommendedName>
    <alternativeName>
        <fullName evidence="9">Imidazole acetol-phosphate transaminase</fullName>
    </alternativeName>
</protein>
<comment type="similarity">
    <text evidence="3 9">Belongs to the class-II pyridoxal-phosphate-dependent aminotransferase family. Histidinol-phosphate aminotransferase subfamily.</text>
</comment>
<feature type="modified residue" description="N6-(pyridoxal phosphate)lysine" evidence="9">
    <location>
        <position position="224"/>
    </location>
</feature>
<dbReference type="EMBL" id="QJJK01000001">
    <property type="protein sequence ID" value="PXW64581.1"/>
    <property type="molecule type" value="Genomic_DNA"/>
</dbReference>
<comment type="caution">
    <text evidence="11">The sequence shown here is derived from an EMBL/GenBank/DDBJ whole genome shotgun (WGS) entry which is preliminary data.</text>
</comment>
<evidence type="ECO:0000256" key="2">
    <source>
        <dbReference type="ARBA" id="ARBA00005011"/>
    </source>
</evidence>
<dbReference type="HAMAP" id="MF_01023">
    <property type="entry name" value="HisC_aminotrans_2"/>
    <property type="match status" value="1"/>
</dbReference>
<proteinExistence type="inferred from homology"/>
<evidence type="ECO:0000256" key="5">
    <source>
        <dbReference type="ARBA" id="ARBA00022576"/>
    </source>
</evidence>
<evidence type="ECO:0000256" key="9">
    <source>
        <dbReference type="HAMAP-Rule" id="MF_01023"/>
    </source>
</evidence>
<dbReference type="InterPro" id="IPR004839">
    <property type="entry name" value="Aminotransferase_I/II_large"/>
</dbReference>
<comment type="pathway">
    <text evidence="2 9">Amino-acid biosynthesis; L-histidine biosynthesis; L-histidine from 5-phospho-alpha-D-ribose 1-diphosphate: step 7/9.</text>
</comment>
<dbReference type="PANTHER" id="PTHR43643:SF3">
    <property type="entry name" value="HISTIDINOL-PHOSPHATE AMINOTRANSFERASE"/>
    <property type="match status" value="1"/>
</dbReference>
<comment type="subunit">
    <text evidence="4 9">Homodimer.</text>
</comment>
<evidence type="ECO:0000256" key="3">
    <source>
        <dbReference type="ARBA" id="ARBA00007970"/>
    </source>
</evidence>
<keyword evidence="7 9" id="KW-0663">Pyridoxal phosphate</keyword>
<dbReference type="GO" id="GO:0000105">
    <property type="term" value="P:L-histidine biosynthetic process"/>
    <property type="evidence" value="ECO:0007669"/>
    <property type="project" value="UniProtKB-UniRule"/>
</dbReference>
<name>A0A2V3UH38_9HYPH</name>
<keyword evidence="12" id="KW-1185">Reference proteome</keyword>
<dbReference type="AlphaFoldDB" id="A0A2V3UH38"/>
<dbReference type="InterPro" id="IPR015421">
    <property type="entry name" value="PyrdxlP-dep_Trfase_major"/>
</dbReference>
<dbReference type="PANTHER" id="PTHR43643">
    <property type="entry name" value="HISTIDINOL-PHOSPHATE AMINOTRANSFERASE 2"/>
    <property type="match status" value="1"/>
</dbReference>
<dbReference type="EC" id="2.6.1.9" evidence="9"/>
<gene>
    <name evidence="9" type="primary">hisC</name>
    <name evidence="11" type="ORF">C7450_101339</name>
</gene>
<evidence type="ECO:0000256" key="1">
    <source>
        <dbReference type="ARBA" id="ARBA00001933"/>
    </source>
</evidence>
<keyword evidence="9" id="KW-0368">Histidine biosynthesis</keyword>
<dbReference type="Proteomes" id="UP000248021">
    <property type="component" value="Unassembled WGS sequence"/>
</dbReference>
<dbReference type="OrthoDB" id="9809616at2"/>
<accession>A0A2V3UH38</accession>
<comment type="cofactor">
    <cofactor evidence="1 9">
        <name>pyridoxal 5'-phosphate</name>
        <dbReference type="ChEBI" id="CHEBI:597326"/>
    </cofactor>
</comment>
<dbReference type="InterPro" id="IPR015422">
    <property type="entry name" value="PyrdxlP-dep_Trfase_small"/>
</dbReference>
<evidence type="ECO:0000256" key="8">
    <source>
        <dbReference type="ARBA" id="ARBA00047481"/>
    </source>
</evidence>
<dbReference type="Gene3D" id="3.90.1150.10">
    <property type="entry name" value="Aspartate Aminotransferase, domain 1"/>
    <property type="match status" value="1"/>
</dbReference>
<dbReference type="RefSeq" id="WP_110372645.1">
    <property type="nucleotide sequence ID" value="NZ_CAKNFM010000006.1"/>
</dbReference>
<dbReference type="UniPathway" id="UPA00031">
    <property type="reaction ID" value="UER00012"/>
</dbReference>
<evidence type="ECO:0000256" key="6">
    <source>
        <dbReference type="ARBA" id="ARBA00022679"/>
    </source>
</evidence>
<comment type="catalytic activity">
    <reaction evidence="8 9">
        <text>L-histidinol phosphate + 2-oxoglutarate = 3-(imidazol-4-yl)-2-oxopropyl phosphate + L-glutamate</text>
        <dbReference type="Rhea" id="RHEA:23744"/>
        <dbReference type="ChEBI" id="CHEBI:16810"/>
        <dbReference type="ChEBI" id="CHEBI:29985"/>
        <dbReference type="ChEBI" id="CHEBI:57766"/>
        <dbReference type="ChEBI" id="CHEBI:57980"/>
        <dbReference type="EC" id="2.6.1.9"/>
    </reaction>
</comment>
<keyword evidence="6 9" id="KW-0808">Transferase</keyword>
<dbReference type="GO" id="GO:0030170">
    <property type="term" value="F:pyridoxal phosphate binding"/>
    <property type="evidence" value="ECO:0007669"/>
    <property type="project" value="InterPro"/>
</dbReference>
<dbReference type="InterPro" id="IPR005861">
    <property type="entry name" value="HisP_aminotrans"/>
</dbReference>
<evidence type="ECO:0000259" key="10">
    <source>
        <dbReference type="Pfam" id="PF00155"/>
    </source>
</evidence>
<dbReference type="CDD" id="cd00609">
    <property type="entry name" value="AAT_like"/>
    <property type="match status" value="1"/>
</dbReference>
<evidence type="ECO:0000256" key="7">
    <source>
        <dbReference type="ARBA" id="ARBA00022898"/>
    </source>
</evidence>
<dbReference type="Gene3D" id="3.40.640.10">
    <property type="entry name" value="Type I PLP-dependent aspartate aminotransferase-like (Major domain)"/>
    <property type="match status" value="1"/>
</dbReference>
<keyword evidence="9" id="KW-0028">Amino-acid biosynthesis</keyword>